<dbReference type="PANTHER" id="PTHR33989">
    <property type="match status" value="1"/>
</dbReference>
<feature type="transmembrane region" description="Helical" evidence="9">
    <location>
        <begin position="142"/>
        <end position="162"/>
    </location>
</feature>
<dbReference type="InterPro" id="IPR051088">
    <property type="entry name" value="PTS_Sugar-EIIC/EIIB"/>
</dbReference>
<evidence type="ECO:0000259" key="10">
    <source>
        <dbReference type="PROSITE" id="PS51105"/>
    </source>
</evidence>
<feature type="transmembrane region" description="Helical" evidence="9">
    <location>
        <begin position="344"/>
        <end position="368"/>
    </location>
</feature>
<dbReference type="GO" id="GO:0005886">
    <property type="term" value="C:plasma membrane"/>
    <property type="evidence" value="ECO:0007669"/>
    <property type="project" value="UniProtKB-SubCell"/>
</dbReference>
<dbReference type="PROSITE" id="PS51105">
    <property type="entry name" value="PTS_EIIC_TYPE_3"/>
    <property type="match status" value="1"/>
</dbReference>
<comment type="function">
    <text evidence="8">The phosphoenolpyruvate-dependent sugar phosphotransferase system (PTS), a major carbohydrate active -transport system, catalyzes the phosphorylation of incoming sugar substrates concomitant with their translocation across the cell membrane.</text>
</comment>
<feature type="transmembrane region" description="Helical" evidence="9">
    <location>
        <begin position="285"/>
        <end position="307"/>
    </location>
</feature>
<comment type="subcellular location">
    <subcellularLocation>
        <location evidence="1">Cell membrane</location>
        <topology evidence="1">Multi-pass membrane protein</topology>
    </subcellularLocation>
</comment>
<evidence type="ECO:0000256" key="6">
    <source>
        <dbReference type="ARBA" id="ARBA00022989"/>
    </source>
</evidence>
<dbReference type="PANTHER" id="PTHR33989:SF4">
    <property type="entry name" value="PTS SYSTEM N,N'-DIACETYLCHITOBIOSE-SPECIFIC EIIC COMPONENT"/>
    <property type="match status" value="1"/>
</dbReference>
<keyword evidence="6 9" id="KW-1133">Transmembrane helix</keyword>
<dbReference type="InterPro" id="IPR004501">
    <property type="entry name" value="PTS_EIIC_3"/>
</dbReference>
<feature type="transmembrane region" description="Helical" evidence="9">
    <location>
        <begin position="225"/>
        <end position="244"/>
    </location>
</feature>
<protein>
    <recommendedName>
        <fullName evidence="8">Permease IIC component</fullName>
    </recommendedName>
</protein>
<dbReference type="Proteomes" id="UP000571128">
    <property type="component" value="Unassembled WGS sequence"/>
</dbReference>
<evidence type="ECO:0000256" key="4">
    <source>
        <dbReference type="ARBA" id="ARBA00022597"/>
    </source>
</evidence>
<accession>A0A841YCN0</accession>
<organism evidence="11 12">
    <name type="scientific">Listeria fleischmannii</name>
    <dbReference type="NCBI Taxonomy" id="1069827"/>
    <lineage>
        <taxon>Bacteria</taxon>
        <taxon>Bacillati</taxon>
        <taxon>Bacillota</taxon>
        <taxon>Bacilli</taxon>
        <taxon>Bacillales</taxon>
        <taxon>Listeriaceae</taxon>
        <taxon>Listeria</taxon>
    </lineage>
</organism>
<dbReference type="PIRSF" id="PIRSF006351">
    <property type="entry name" value="PTS_EIIC-Cellobiose"/>
    <property type="match status" value="1"/>
</dbReference>
<evidence type="ECO:0000313" key="12">
    <source>
        <dbReference type="Proteomes" id="UP000571128"/>
    </source>
</evidence>
<dbReference type="GO" id="GO:0009401">
    <property type="term" value="P:phosphoenolpyruvate-dependent sugar phosphotransferase system"/>
    <property type="evidence" value="ECO:0007669"/>
    <property type="project" value="InterPro"/>
</dbReference>
<keyword evidence="3 8" id="KW-1003">Cell membrane</keyword>
<gene>
    <name evidence="11" type="ORF">HB844_03640</name>
</gene>
<keyword evidence="5 9" id="KW-0812">Transmembrane</keyword>
<feature type="transmembrane region" description="Helical" evidence="9">
    <location>
        <begin position="389"/>
        <end position="411"/>
    </location>
</feature>
<feature type="transmembrane region" description="Helical" evidence="9">
    <location>
        <begin position="183"/>
        <end position="205"/>
    </location>
</feature>
<dbReference type="GO" id="GO:1902815">
    <property type="term" value="P:N,N'-diacetylchitobiose import"/>
    <property type="evidence" value="ECO:0007669"/>
    <property type="project" value="TreeGrafter"/>
</dbReference>
<reference evidence="11 12" key="1">
    <citation type="submission" date="2020-03" db="EMBL/GenBank/DDBJ databases">
        <title>Soil Listeria distribution.</title>
        <authorList>
            <person name="Liao J."/>
            <person name="Wiedmann M."/>
        </authorList>
    </citation>
    <scope>NUCLEOTIDE SEQUENCE [LARGE SCALE GENOMIC DNA]</scope>
    <source>
        <strain evidence="11 12">FSL L7-1645</strain>
    </source>
</reference>
<evidence type="ECO:0000256" key="2">
    <source>
        <dbReference type="ARBA" id="ARBA00022448"/>
    </source>
</evidence>
<evidence type="ECO:0000256" key="5">
    <source>
        <dbReference type="ARBA" id="ARBA00022692"/>
    </source>
</evidence>
<proteinExistence type="predicted"/>
<dbReference type="Pfam" id="PF02378">
    <property type="entry name" value="PTS_EIIC"/>
    <property type="match status" value="1"/>
</dbReference>
<dbReference type="NCBIfam" id="TIGR00410">
    <property type="entry name" value="lacE"/>
    <property type="match status" value="1"/>
</dbReference>
<evidence type="ECO:0000256" key="7">
    <source>
        <dbReference type="ARBA" id="ARBA00023136"/>
    </source>
</evidence>
<comment type="caution">
    <text evidence="11">The sequence shown here is derived from an EMBL/GenBank/DDBJ whole genome shotgun (WGS) entry which is preliminary data.</text>
</comment>
<sequence>MSKNKTSVMERFIAFMEKYFEPIAAKIEKQRHIQSIKNGMIALISVLIIGSFSLIISAIGNMFPEGTAVKTFFVNNAEILNLPFQFTFGLLSLYAAVTISYNHAKQLKVPILHSILGAVMTTITLNTKFIDGKLSTEFLDSRGLFIAIFGSLLAVEIIHFFIKKKVTIRIKGLPDGIAQTFEAIVPLVVILFLSVVISLSMQAITKGQIIPEAFTTMLAPAINSIDTPYAVFLICFFEMLFWFIGLNGYAILVGFVMPFMTQYLGANAAAYAAGEPIPHVFAPNFWDYFMGFSGSGITGALVLLALFSRSKELKAVGKASVVPAVFTISEPVVFGLPICYNPYLFIPFVLGTPIIAVGQWFVFHLGWVRPPIANVGGTPIPLAQYLATMDWRAIILIIFVLAAATLMYYPFFKMYERSLVKQESEVSARQAAHDALDLDF</sequence>
<feature type="transmembrane region" description="Helical" evidence="9">
    <location>
        <begin position="39"/>
        <end position="59"/>
    </location>
</feature>
<dbReference type="GO" id="GO:0008982">
    <property type="term" value="F:protein-N(PI)-phosphohistidine-sugar phosphotransferase activity"/>
    <property type="evidence" value="ECO:0007669"/>
    <property type="project" value="UniProtKB-UniRule"/>
</dbReference>
<feature type="domain" description="PTS EIIC type-3" evidence="10">
    <location>
        <begin position="16"/>
        <end position="411"/>
    </location>
</feature>
<name>A0A841YCN0_9LIST</name>
<dbReference type="EMBL" id="JAARPY010000003">
    <property type="protein sequence ID" value="MBC1397959.1"/>
    <property type="molecule type" value="Genomic_DNA"/>
</dbReference>
<feature type="transmembrane region" description="Helical" evidence="9">
    <location>
        <begin position="111"/>
        <end position="130"/>
    </location>
</feature>
<evidence type="ECO:0000256" key="8">
    <source>
        <dbReference type="PIRNR" id="PIRNR006351"/>
    </source>
</evidence>
<feature type="transmembrane region" description="Helical" evidence="9">
    <location>
        <begin position="251"/>
        <end position="273"/>
    </location>
</feature>
<keyword evidence="2 8" id="KW-0813">Transport</keyword>
<evidence type="ECO:0000256" key="9">
    <source>
        <dbReference type="SAM" id="Phobius"/>
    </source>
</evidence>
<dbReference type="InterPro" id="IPR004796">
    <property type="entry name" value="PTS_IIC_cello"/>
</dbReference>
<evidence type="ECO:0000313" key="11">
    <source>
        <dbReference type="EMBL" id="MBC1397959.1"/>
    </source>
</evidence>
<keyword evidence="7 8" id="KW-0472">Membrane</keyword>
<evidence type="ECO:0000256" key="3">
    <source>
        <dbReference type="ARBA" id="ARBA00022475"/>
    </source>
</evidence>
<dbReference type="InterPro" id="IPR003352">
    <property type="entry name" value="PTS_EIIC"/>
</dbReference>
<feature type="transmembrane region" description="Helical" evidence="9">
    <location>
        <begin position="79"/>
        <end position="99"/>
    </location>
</feature>
<evidence type="ECO:0000256" key="1">
    <source>
        <dbReference type="ARBA" id="ARBA00004651"/>
    </source>
</evidence>
<dbReference type="RefSeq" id="WP_115095572.1">
    <property type="nucleotide sequence ID" value="NZ_JAARPY010000003.1"/>
</dbReference>
<keyword evidence="4 8" id="KW-0762">Sugar transport</keyword>
<dbReference type="AlphaFoldDB" id="A0A841YCN0"/>